<evidence type="ECO:0000313" key="1">
    <source>
        <dbReference type="EMBL" id="KKN41701.1"/>
    </source>
</evidence>
<proteinExistence type="predicted"/>
<dbReference type="AlphaFoldDB" id="A0A0F9SXV9"/>
<name>A0A0F9SXV9_9ZZZZ</name>
<organism evidence="1">
    <name type="scientific">marine sediment metagenome</name>
    <dbReference type="NCBI Taxonomy" id="412755"/>
    <lineage>
        <taxon>unclassified sequences</taxon>
        <taxon>metagenomes</taxon>
        <taxon>ecological metagenomes</taxon>
    </lineage>
</organism>
<comment type="caution">
    <text evidence="1">The sequence shown here is derived from an EMBL/GenBank/DDBJ whole genome shotgun (WGS) entry which is preliminary data.</text>
</comment>
<reference evidence="1" key="1">
    <citation type="journal article" date="2015" name="Nature">
        <title>Complex archaea that bridge the gap between prokaryotes and eukaryotes.</title>
        <authorList>
            <person name="Spang A."/>
            <person name="Saw J.H."/>
            <person name="Jorgensen S.L."/>
            <person name="Zaremba-Niedzwiedzka K."/>
            <person name="Martijn J."/>
            <person name="Lind A.E."/>
            <person name="van Eijk R."/>
            <person name="Schleper C."/>
            <person name="Guy L."/>
            <person name="Ettema T.J."/>
        </authorList>
    </citation>
    <scope>NUCLEOTIDE SEQUENCE</scope>
</reference>
<accession>A0A0F9SXV9</accession>
<gene>
    <name evidence="1" type="ORF">LCGC14_0720740</name>
</gene>
<dbReference type="EMBL" id="LAZR01001631">
    <property type="protein sequence ID" value="KKN41701.1"/>
    <property type="molecule type" value="Genomic_DNA"/>
</dbReference>
<protein>
    <submittedName>
        <fullName evidence="1">Uncharacterized protein</fullName>
    </submittedName>
</protein>
<sequence length="162" mass="17438">MQRIASQITLGVNLFFLSLIPSIALAENSAPEDYLANKPLVLEVRYCECQATKPDSLPSDLLPSFLEESGFLRVSVSSKDKGFASSSELSIGYELKPIMGSSDQFQFNYAGNYTTSNGSSAGNGELLLVQGQWVNLFGSQHENETGSQHNNVAVRLAKPGGS</sequence>